<evidence type="ECO:0000313" key="7">
    <source>
        <dbReference type="EMBL" id="KAF8479218.1"/>
    </source>
</evidence>
<dbReference type="AlphaFoldDB" id="A0A9P5MUM8"/>
<dbReference type="Proteomes" id="UP000759537">
    <property type="component" value="Unassembled WGS sequence"/>
</dbReference>
<dbReference type="PIRSF" id="PIRSF006157">
    <property type="entry name" value="Doxgns_DODA"/>
    <property type="match status" value="1"/>
</dbReference>
<dbReference type="GO" id="GO:0008198">
    <property type="term" value="F:ferrous iron binding"/>
    <property type="evidence" value="ECO:0007669"/>
    <property type="project" value="InterPro"/>
</dbReference>
<dbReference type="Pfam" id="PF02900">
    <property type="entry name" value="LigB"/>
    <property type="match status" value="1"/>
</dbReference>
<comment type="similarity">
    <text evidence="2">Belongs to the DODA-type extradiol aromatic ring-opening dioxygenase family.</text>
</comment>
<evidence type="ECO:0000313" key="8">
    <source>
        <dbReference type="Proteomes" id="UP000759537"/>
    </source>
</evidence>
<gene>
    <name evidence="7" type="ORF">DFH94DRAFT_45959</name>
</gene>
<keyword evidence="5" id="KW-0560">Oxidoreductase</keyword>
<dbReference type="GO" id="GO:0016702">
    <property type="term" value="F:oxidoreductase activity, acting on single donors with incorporation of molecular oxygen, incorporation of two atoms of oxygen"/>
    <property type="evidence" value="ECO:0007669"/>
    <property type="project" value="UniProtKB-ARBA"/>
</dbReference>
<dbReference type="Gene3D" id="3.40.830.10">
    <property type="entry name" value="LigB-like"/>
    <property type="match status" value="1"/>
</dbReference>
<dbReference type="SUPFAM" id="SSF53213">
    <property type="entry name" value="LigB-like"/>
    <property type="match status" value="1"/>
</dbReference>
<dbReference type="EMBL" id="WHVB01000010">
    <property type="protein sequence ID" value="KAF8479218.1"/>
    <property type="molecule type" value="Genomic_DNA"/>
</dbReference>
<feature type="domain" description="Extradiol ring-cleavage dioxygenase class III enzyme subunit B" evidence="6">
    <location>
        <begin position="56"/>
        <end position="302"/>
    </location>
</feature>
<keyword evidence="7" id="KW-0223">Dioxygenase</keyword>
<evidence type="ECO:0000256" key="3">
    <source>
        <dbReference type="ARBA" id="ARBA00022723"/>
    </source>
</evidence>
<comment type="caution">
    <text evidence="7">The sequence shown here is derived from an EMBL/GenBank/DDBJ whole genome shotgun (WGS) entry which is preliminary data.</text>
</comment>
<dbReference type="PANTHER" id="PTHR30096">
    <property type="entry name" value="4,5-DOPA DIOXYGENASE EXTRADIOL-LIKE PROTEIN"/>
    <property type="match status" value="1"/>
</dbReference>
<dbReference type="CDD" id="cd07363">
    <property type="entry name" value="45_DOPA_Dioxygenase"/>
    <property type="match status" value="1"/>
</dbReference>
<comment type="cofactor">
    <cofactor evidence="1">
        <name>Zn(2+)</name>
        <dbReference type="ChEBI" id="CHEBI:29105"/>
    </cofactor>
</comment>
<accession>A0A9P5MUM8</accession>
<evidence type="ECO:0000259" key="6">
    <source>
        <dbReference type="Pfam" id="PF02900"/>
    </source>
</evidence>
<dbReference type="OrthoDB" id="7396853at2759"/>
<evidence type="ECO:0000256" key="5">
    <source>
        <dbReference type="ARBA" id="ARBA00023002"/>
    </source>
</evidence>
<dbReference type="InterPro" id="IPR004183">
    <property type="entry name" value="Xdiol_dOase_suB"/>
</dbReference>
<reference evidence="7" key="1">
    <citation type="submission" date="2019-10" db="EMBL/GenBank/DDBJ databases">
        <authorList>
            <consortium name="DOE Joint Genome Institute"/>
            <person name="Kuo A."/>
            <person name="Miyauchi S."/>
            <person name="Kiss E."/>
            <person name="Drula E."/>
            <person name="Kohler A."/>
            <person name="Sanchez-Garcia M."/>
            <person name="Andreopoulos B."/>
            <person name="Barry K.W."/>
            <person name="Bonito G."/>
            <person name="Buee M."/>
            <person name="Carver A."/>
            <person name="Chen C."/>
            <person name="Cichocki N."/>
            <person name="Clum A."/>
            <person name="Culley D."/>
            <person name="Crous P.W."/>
            <person name="Fauchery L."/>
            <person name="Girlanda M."/>
            <person name="Hayes R."/>
            <person name="Keri Z."/>
            <person name="LaButti K."/>
            <person name="Lipzen A."/>
            <person name="Lombard V."/>
            <person name="Magnuson J."/>
            <person name="Maillard F."/>
            <person name="Morin E."/>
            <person name="Murat C."/>
            <person name="Nolan M."/>
            <person name="Ohm R."/>
            <person name="Pangilinan J."/>
            <person name="Pereira M."/>
            <person name="Perotto S."/>
            <person name="Peter M."/>
            <person name="Riley R."/>
            <person name="Sitrit Y."/>
            <person name="Stielow B."/>
            <person name="Szollosi G."/>
            <person name="Zifcakova L."/>
            <person name="Stursova M."/>
            <person name="Spatafora J.W."/>
            <person name="Tedersoo L."/>
            <person name="Vaario L.-M."/>
            <person name="Yamada A."/>
            <person name="Yan M."/>
            <person name="Wang P."/>
            <person name="Xu J."/>
            <person name="Bruns T."/>
            <person name="Baldrian P."/>
            <person name="Vilgalys R."/>
            <person name="Henrissat B."/>
            <person name="Grigoriev I.V."/>
            <person name="Hibbett D."/>
            <person name="Nagy L.G."/>
            <person name="Martin F.M."/>
        </authorList>
    </citation>
    <scope>NUCLEOTIDE SEQUENCE</scope>
    <source>
        <strain evidence="7">Prilba</strain>
    </source>
</reference>
<organism evidence="7 8">
    <name type="scientific">Russula ochroleuca</name>
    <dbReference type="NCBI Taxonomy" id="152965"/>
    <lineage>
        <taxon>Eukaryota</taxon>
        <taxon>Fungi</taxon>
        <taxon>Dikarya</taxon>
        <taxon>Basidiomycota</taxon>
        <taxon>Agaricomycotina</taxon>
        <taxon>Agaricomycetes</taxon>
        <taxon>Russulales</taxon>
        <taxon>Russulaceae</taxon>
        <taxon>Russula</taxon>
    </lineage>
</organism>
<keyword evidence="8" id="KW-1185">Reference proteome</keyword>
<evidence type="ECO:0000256" key="1">
    <source>
        <dbReference type="ARBA" id="ARBA00001947"/>
    </source>
</evidence>
<sequence length="318" mass="34657">MSSALPLTRPAWQDRLATLPGSPNHIPAFFFAHGSPVLTLSNDSANPNPQMRALVQHAGLESPQANFLRDFGPALLAKYQPKGILVFSAHWETEGEQLVTDYGEENPLLMDYFNFSPELYQLKFSSRGDAQLSQRVVELFHEAGIRARLTSKDEARGRDGRGFEGPGLDHGVFIPFRLMFGEDLRSVPVVQASIDGSLSPERNWLLGKAITKLRGEGILVLSGGLTAHNLQDLTSFTPETANPLVREFNDAVSSAISLSDPTARKTALIALTHHKAFRLAHPREDHFVPIYIAAGAGEDGNVHVLSGFHGSQTVAFGS</sequence>
<dbReference type="GO" id="GO:0008270">
    <property type="term" value="F:zinc ion binding"/>
    <property type="evidence" value="ECO:0007669"/>
    <property type="project" value="InterPro"/>
</dbReference>
<reference evidence="7" key="2">
    <citation type="journal article" date="2020" name="Nat. Commun.">
        <title>Large-scale genome sequencing of mycorrhizal fungi provides insights into the early evolution of symbiotic traits.</title>
        <authorList>
            <person name="Miyauchi S."/>
            <person name="Kiss E."/>
            <person name="Kuo A."/>
            <person name="Drula E."/>
            <person name="Kohler A."/>
            <person name="Sanchez-Garcia M."/>
            <person name="Morin E."/>
            <person name="Andreopoulos B."/>
            <person name="Barry K.W."/>
            <person name="Bonito G."/>
            <person name="Buee M."/>
            <person name="Carver A."/>
            <person name="Chen C."/>
            <person name="Cichocki N."/>
            <person name="Clum A."/>
            <person name="Culley D."/>
            <person name="Crous P.W."/>
            <person name="Fauchery L."/>
            <person name="Girlanda M."/>
            <person name="Hayes R.D."/>
            <person name="Keri Z."/>
            <person name="LaButti K."/>
            <person name="Lipzen A."/>
            <person name="Lombard V."/>
            <person name="Magnuson J."/>
            <person name="Maillard F."/>
            <person name="Murat C."/>
            <person name="Nolan M."/>
            <person name="Ohm R.A."/>
            <person name="Pangilinan J."/>
            <person name="Pereira M.F."/>
            <person name="Perotto S."/>
            <person name="Peter M."/>
            <person name="Pfister S."/>
            <person name="Riley R."/>
            <person name="Sitrit Y."/>
            <person name="Stielow J.B."/>
            <person name="Szollosi G."/>
            <person name="Zifcakova L."/>
            <person name="Stursova M."/>
            <person name="Spatafora J.W."/>
            <person name="Tedersoo L."/>
            <person name="Vaario L.M."/>
            <person name="Yamada A."/>
            <person name="Yan M."/>
            <person name="Wang P."/>
            <person name="Xu J."/>
            <person name="Bruns T."/>
            <person name="Baldrian P."/>
            <person name="Vilgalys R."/>
            <person name="Dunand C."/>
            <person name="Henrissat B."/>
            <person name="Grigoriev I.V."/>
            <person name="Hibbett D."/>
            <person name="Nagy L.G."/>
            <person name="Martin F.M."/>
        </authorList>
    </citation>
    <scope>NUCLEOTIDE SEQUENCE</scope>
    <source>
        <strain evidence="7">Prilba</strain>
    </source>
</reference>
<proteinExistence type="inferred from homology"/>
<dbReference type="InterPro" id="IPR014436">
    <property type="entry name" value="Extradiol_dOase_DODA"/>
</dbReference>
<keyword evidence="3" id="KW-0479">Metal-binding</keyword>
<protein>
    <submittedName>
        <fullName evidence="7">Extradiol ring-cleavage dioxygenase class III enzyme subunit B</fullName>
    </submittedName>
</protein>
<name>A0A9P5MUM8_9AGAM</name>
<dbReference type="PANTHER" id="PTHR30096:SF0">
    <property type="entry name" value="4,5-DOPA DIOXYGENASE EXTRADIOL-LIKE PROTEIN"/>
    <property type="match status" value="1"/>
</dbReference>
<evidence type="ECO:0000256" key="4">
    <source>
        <dbReference type="ARBA" id="ARBA00022833"/>
    </source>
</evidence>
<evidence type="ECO:0000256" key="2">
    <source>
        <dbReference type="ARBA" id="ARBA00007581"/>
    </source>
</evidence>
<keyword evidence="4" id="KW-0862">Zinc</keyword>